<evidence type="ECO:0000256" key="11">
    <source>
        <dbReference type="SAM" id="Coils"/>
    </source>
</evidence>
<dbReference type="Proteomes" id="UP000190140">
    <property type="component" value="Unassembled WGS sequence"/>
</dbReference>
<dbReference type="GO" id="GO:0030983">
    <property type="term" value="F:mismatched DNA binding"/>
    <property type="evidence" value="ECO:0007669"/>
    <property type="project" value="InterPro"/>
</dbReference>
<dbReference type="SUPFAM" id="SSF52540">
    <property type="entry name" value="P-loop containing nucleoside triphosphate hydrolases"/>
    <property type="match status" value="1"/>
</dbReference>
<dbReference type="Pfam" id="PF05192">
    <property type="entry name" value="MutS_III"/>
    <property type="match status" value="1"/>
</dbReference>
<dbReference type="FunFam" id="3.40.50.300:FF:000870">
    <property type="entry name" value="MutS protein homolog 4"/>
    <property type="match status" value="1"/>
</dbReference>
<dbReference type="Gene3D" id="3.40.50.300">
    <property type="entry name" value="P-loop containing nucleotide triphosphate hydrolases"/>
    <property type="match status" value="1"/>
</dbReference>
<dbReference type="NCBIfam" id="NF003810">
    <property type="entry name" value="PRK05399.1"/>
    <property type="match status" value="1"/>
</dbReference>
<dbReference type="Pfam" id="PF05188">
    <property type="entry name" value="MutS_II"/>
    <property type="match status" value="1"/>
</dbReference>
<dbReference type="PANTHER" id="PTHR11361">
    <property type="entry name" value="DNA MISMATCH REPAIR PROTEIN MUTS FAMILY MEMBER"/>
    <property type="match status" value="1"/>
</dbReference>
<dbReference type="SUPFAM" id="SSF55271">
    <property type="entry name" value="DNA repair protein MutS, domain I"/>
    <property type="match status" value="1"/>
</dbReference>
<feature type="domain" description="DNA mismatch repair proteins mutS family" evidence="12">
    <location>
        <begin position="691"/>
        <end position="707"/>
    </location>
</feature>
<evidence type="ECO:0000313" key="14">
    <source>
        <dbReference type="Proteomes" id="UP000190140"/>
    </source>
</evidence>
<dbReference type="Pfam" id="PF00488">
    <property type="entry name" value="MutS_V"/>
    <property type="match status" value="1"/>
</dbReference>
<dbReference type="FunFam" id="1.10.1420.10:FF:000001">
    <property type="entry name" value="DNA mismatch repair protein MutS"/>
    <property type="match status" value="1"/>
</dbReference>
<evidence type="ECO:0000256" key="7">
    <source>
        <dbReference type="ARBA" id="ARBA00023204"/>
    </source>
</evidence>
<dbReference type="InterPro" id="IPR007696">
    <property type="entry name" value="DNA_mismatch_repair_MutS_core"/>
</dbReference>
<evidence type="ECO:0000259" key="12">
    <source>
        <dbReference type="PROSITE" id="PS00486"/>
    </source>
</evidence>
<protein>
    <recommendedName>
        <fullName evidence="2 9">DNA mismatch repair protein MutS</fullName>
    </recommendedName>
</protein>
<dbReference type="PIRSF" id="PIRSF037677">
    <property type="entry name" value="DNA_mis_repair_Msh6"/>
    <property type="match status" value="1"/>
</dbReference>
<dbReference type="CDD" id="cd03284">
    <property type="entry name" value="ABC_MutS1"/>
    <property type="match status" value="1"/>
</dbReference>
<dbReference type="InterPro" id="IPR007860">
    <property type="entry name" value="DNA_mmatch_repair_MutS_con_dom"/>
</dbReference>
<dbReference type="GO" id="GO:0005524">
    <property type="term" value="F:ATP binding"/>
    <property type="evidence" value="ECO:0007669"/>
    <property type="project" value="UniProtKB-UniRule"/>
</dbReference>
<dbReference type="Gene3D" id="1.10.1420.10">
    <property type="match status" value="2"/>
</dbReference>
<keyword evidence="5 9" id="KW-0067">ATP-binding</keyword>
<dbReference type="InterPro" id="IPR007861">
    <property type="entry name" value="DNA_mismatch_repair_MutS_clamp"/>
</dbReference>
<dbReference type="GO" id="GO:0003684">
    <property type="term" value="F:damaged DNA binding"/>
    <property type="evidence" value="ECO:0007669"/>
    <property type="project" value="UniProtKB-UniRule"/>
</dbReference>
<comment type="similarity">
    <text evidence="1 9 10">Belongs to the DNA mismatch repair MutS family.</text>
</comment>
<dbReference type="EMBL" id="MZGW01000001">
    <property type="protein sequence ID" value="OPJ57171.1"/>
    <property type="molecule type" value="Genomic_DNA"/>
</dbReference>
<keyword evidence="14" id="KW-1185">Reference proteome</keyword>
<keyword evidence="6 9" id="KW-0238">DNA-binding</keyword>
<dbReference type="SMART" id="SM00533">
    <property type="entry name" value="MUTSd"/>
    <property type="match status" value="1"/>
</dbReference>
<dbReference type="InterPro" id="IPR016151">
    <property type="entry name" value="DNA_mismatch_repair_MutS_N"/>
</dbReference>
<evidence type="ECO:0000256" key="6">
    <source>
        <dbReference type="ARBA" id="ARBA00023125"/>
    </source>
</evidence>
<dbReference type="InterPro" id="IPR007695">
    <property type="entry name" value="DNA_mismatch_repair_MutS-lik_N"/>
</dbReference>
<dbReference type="InterPro" id="IPR005748">
    <property type="entry name" value="DNA_mismatch_repair_MutS"/>
</dbReference>
<accession>A0A1V4IB08</accession>
<dbReference type="Gene3D" id="3.40.1170.10">
    <property type="entry name" value="DNA repair protein MutS, domain I"/>
    <property type="match status" value="1"/>
</dbReference>
<dbReference type="PANTHER" id="PTHR11361:SF34">
    <property type="entry name" value="DNA MISMATCH REPAIR PROTEIN MSH1, MITOCHONDRIAL"/>
    <property type="match status" value="1"/>
</dbReference>
<feature type="coiled-coil region" evidence="11">
    <location>
        <begin position="500"/>
        <end position="527"/>
    </location>
</feature>
<dbReference type="GO" id="GO:0140664">
    <property type="term" value="F:ATP-dependent DNA damage sensor activity"/>
    <property type="evidence" value="ECO:0007669"/>
    <property type="project" value="InterPro"/>
</dbReference>
<dbReference type="SUPFAM" id="SSF53150">
    <property type="entry name" value="DNA repair protein MutS, domain II"/>
    <property type="match status" value="1"/>
</dbReference>
<proteinExistence type="inferred from homology"/>
<dbReference type="PROSITE" id="PS00486">
    <property type="entry name" value="DNA_MISMATCH_REPAIR_2"/>
    <property type="match status" value="1"/>
</dbReference>
<dbReference type="FunFam" id="3.40.1170.10:FF:000001">
    <property type="entry name" value="DNA mismatch repair protein MutS"/>
    <property type="match status" value="1"/>
</dbReference>
<dbReference type="SUPFAM" id="SSF48334">
    <property type="entry name" value="DNA repair protein MutS, domain III"/>
    <property type="match status" value="1"/>
</dbReference>
<evidence type="ECO:0000256" key="1">
    <source>
        <dbReference type="ARBA" id="ARBA00006271"/>
    </source>
</evidence>
<dbReference type="GO" id="GO:0005829">
    <property type="term" value="C:cytosol"/>
    <property type="evidence" value="ECO:0007669"/>
    <property type="project" value="TreeGrafter"/>
</dbReference>
<dbReference type="Pfam" id="PF01624">
    <property type="entry name" value="MutS_I"/>
    <property type="match status" value="1"/>
</dbReference>
<dbReference type="InterPro" id="IPR000432">
    <property type="entry name" value="DNA_mismatch_repair_MutS_C"/>
</dbReference>
<dbReference type="Pfam" id="PF05190">
    <property type="entry name" value="MutS_IV"/>
    <property type="match status" value="1"/>
</dbReference>
<dbReference type="InterPro" id="IPR036678">
    <property type="entry name" value="MutS_con_dom_sf"/>
</dbReference>
<comment type="function">
    <text evidence="8 9">This protein is involved in the repair of mismatches in DNA. It is possible that it carries out the mismatch recognition step. This protein has a weak ATPase activity.</text>
</comment>
<gene>
    <name evidence="13" type="primary">mutS_1</name>
    <name evidence="9" type="synonym">mutS</name>
    <name evidence="13" type="ORF">CLOTH_04540</name>
</gene>
<dbReference type="STRING" id="29349.CLOTH_04540"/>
<evidence type="ECO:0000256" key="5">
    <source>
        <dbReference type="ARBA" id="ARBA00022840"/>
    </source>
</evidence>
<feature type="binding site" evidence="9">
    <location>
        <begin position="617"/>
        <end position="624"/>
    </location>
    <ligand>
        <name>ATP</name>
        <dbReference type="ChEBI" id="CHEBI:30616"/>
    </ligand>
</feature>
<dbReference type="InterPro" id="IPR036187">
    <property type="entry name" value="DNA_mismatch_repair_MutS_sf"/>
</dbReference>
<keyword evidence="7 9" id="KW-0234">DNA repair</keyword>
<dbReference type="InterPro" id="IPR017261">
    <property type="entry name" value="DNA_mismatch_repair_MutS/MSH"/>
</dbReference>
<reference evidence="13 14" key="1">
    <citation type="submission" date="2017-03" db="EMBL/GenBank/DDBJ databases">
        <title>Genome sequence of Clostridium thermoalcaliphilum DSM 7309.</title>
        <authorList>
            <person name="Poehlein A."/>
            <person name="Daniel R."/>
        </authorList>
    </citation>
    <scope>NUCLEOTIDE SEQUENCE [LARGE SCALE GENOMIC DNA]</scope>
    <source>
        <strain evidence="13 14">DSM 7309</strain>
    </source>
</reference>
<name>A0A1V4IB08_9FIRM</name>
<evidence type="ECO:0000256" key="9">
    <source>
        <dbReference type="HAMAP-Rule" id="MF_00096"/>
    </source>
</evidence>
<dbReference type="HAMAP" id="MF_00096">
    <property type="entry name" value="MutS"/>
    <property type="match status" value="1"/>
</dbReference>
<dbReference type="Gene3D" id="3.30.420.110">
    <property type="entry name" value="MutS, connector domain"/>
    <property type="match status" value="1"/>
</dbReference>
<keyword evidence="3 9" id="KW-0547">Nucleotide-binding</keyword>
<comment type="caution">
    <text evidence="13">The sequence shown here is derived from an EMBL/GenBank/DDBJ whole genome shotgun (WGS) entry which is preliminary data.</text>
</comment>
<dbReference type="AlphaFoldDB" id="A0A1V4IB08"/>
<dbReference type="NCBIfam" id="TIGR01070">
    <property type="entry name" value="mutS1"/>
    <property type="match status" value="1"/>
</dbReference>
<dbReference type="SMART" id="SM00534">
    <property type="entry name" value="MUTSac"/>
    <property type="match status" value="1"/>
</dbReference>
<dbReference type="InterPro" id="IPR027417">
    <property type="entry name" value="P-loop_NTPase"/>
</dbReference>
<evidence type="ECO:0000256" key="4">
    <source>
        <dbReference type="ARBA" id="ARBA00022763"/>
    </source>
</evidence>
<organism evidence="13 14">
    <name type="scientific">Alkalithermobacter paradoxus</name>
    <dbReference type="NCBI Taxonomy" id="29349"/>
    <lineage>
        <taxon>Bacteria</taxon>
        <taxon>Bacillati</taxon>
        <taxon>Bacillota</taxon>
        <taxon>Clostridia</taxon>
        <taxon>Peptostreptococcales</taxon>
        <taxon>Tepidibacteraceae</taxon>
        <taxon>Alkalithermobacter</taxon>
    </lineage>
</organism>
<dbReference type="GO" id="GO:0006298">
    <property type="term" value="P:mismatch repair"/>
    <property type="evidence" value="ECO:0007669"/>
    <property type="project" value="UniProtKB-UniRule"/>
</dbReference>
<keyword evidence="11" id="KW-0175">Coiled coil</keyword>
<evidence type="ECO:0000256" key="8">
    <source>
        <dbReference type="ARBA" id="ARBA00024647"/>
    </source>
</evidence>
<dbReference type="InterPro" id="IPR045076">
    <property type="entry name" value="MutS"/>
</dbReference>
<evidence type="ECO:0000256" key="3">
    <source>
        <dbReference type="ARBA" id="ARBA00022741"/>
    </source>
</evidence>
<evidence type="ECO:0000256" key="2">
    <source>
        <dbReference type="ARBA" id="ARBA00021982"/>
    </source>
</evidence>
<keyword evidence="4 9" id="KW-0227">DNA damage</keyword>
<sequence>MKKLTPMMKQYFEIKEKYKDCILFFRLGDFYEMFFDDAIIASRVLEITLTGRECGFDEKAPMCGVPYHSSNAYISTLIRNGYKVAICEQTEDASKSKGIVKREVVKIISPGTIMDDSILNNKENNYLMSITFNDTSASISYVDISTGDLSCTFIDRSMLYEEIIKVKPTEIIYSSQTTEDRLKLICDQNNIFLNENSTKYYSTDSSILSKYFDESYLLNVGILDKIEIKYSLIGLLNYIYNTQRQVASNINKINYYNSLDYMCLDVFTRRNLELTETLRSKEKKGSLIHVLDKTSTGMGSRLLKKYVDEPLINKASIQERLDLVDELVKDYNLREDISSELKNIYDIERLCGKIAFENINPKEIINLKKSISRIPKIKHIISNSECIHLKKLSEKMDELSDIYNFINDAILDEPSVTLKDGNIIRSSFSDEVRELRDLSKNGTHLIKEIESRERLKTGIKSLKVGFNRVFGYYIEITNSNLKQFELPSEYIRKQTLSNAERFITLELKEIEEKILNAEEKIKELEYQLFLDIRSRIYKNINRIQLVAKVIAKIDVLISLSQVAYENNYCKPTLNTDGNLTIIDGRHPVIEKLINEENFVPNTTNLNTSDCSICIITGPNMAGKSTYMRQVALITLLAHIGSFVPAKEANISIVDRIFTRVGASDDLSQGQSTFMVEMTEVSHILKTATKNSLVILDEVGRGTSTYDGLSLAWSIVEYISNNIGCKTLFATHYHELTVLEKNLSGVKNYSVAVEENGEDIIFLRKIVEGGADKSYGIHVAKLADLPDEIIKRASEILNKLEQSNINHAPHDFSSATIEAAFTKESVVNEQISFYDTNPLLKEIVSLDIVNMTPIEALNTLYKIQGKAKSMEMI</sequence>
<evidence type="ECO:0000313" key="13">
    <source>
        <dbReference type="EMBL" id="OPJ57171.1"/>
    </source>
</evidence>
<evidence type="ECO:0000256" key="10">
    <source>
        <dbReference type="RuleBase" id="RU003756"/>
    </source>
</evidence>